<keyword evidence="1" id="KW-0489">Methyltransferase</keyword>
<dbReference type="InterPro" id="IPR046345">
    <property type="entry name" value="TraB_PrgY-like"/>
</dbReference>
<proteinExistence type="evidence at transcript level"/>
<dbReference type="Pfam" id="PF01963">
    <property type="entry name" value="TraB_PrgY_gumN"/>
    <property type="match status" value="1"/>
</dbReference>
<dbReference type="InterPro" id="IPR002816">
    <property type="entry name" value="TraB/PrgY/GumN_fam"/>
</dbReference>
<dbReference type="PANTHER" id="PTHR21530">
    <property type="entry name" value="PHEROMONE SHUTDOWN PROTEIN"/>
    <property type="match status" value="1"/>
</dbReference>
<dbReference type="PROSITE" id="PS50867">
    <property type="entry name" value="PRE_SET"/>
    <property type="match status" value="1"/>
</dbReference>
<dbReference type="GO" id="GO:0042054">
    <property type="term" value="F:histone methyltransferase activity"/>
    <property type="evidence" value="ECO:0007669"/>
    <property type="project" value="InterPro"/>
</dbReference>
<evidence type="ECO:0000256" key="1">
    <source>
        <dbReference type="ARBA" id="ARBA00022603"/>
    </source>
</evidence>
<evidence type="ECO:0000313" key="5">
    <source>
        <dbReference type="EMBL" id="SVE71853.1"/>
    </source>
</evidence>
<dbReference type="Gene3D" id="2.170.270.10">
    <property type="entry name" value="SET domain"/>
    <property type="match status" value="1"/>
</dbReference>
<accession>A0A4Y7LWY2</accession>
<sequence>MDKADEPIDVIPVTSLDDDQQKIQKGKDKDYDSPQHLVVESAEVANANDAFSPAPQLESSLNESANDSYVQVEGLLKLPQLESTRISMTDADLSKIQSETGDSQNPLNAGFVKPNCDNQSSSKLDSNEISVFAEDSDAGYDQQIESEENVQLTSGIDSNMECLNESINSALESQELIDVDQHAEANGIILPNADHSVIEQLNDSVFSTSGNYEPNQHVEPQENISSLPNGESKVEVLMNCLTAAIVNQEPTNDKTEKNGMQESDADPVMETLNETPVLDNQALLPDEKHTAIKRETAAAERASEEVHLNDETTSSDPEVEQLMKLPETVTQLTSKDGVKVYLVGTAHFSQESQEDVAKTILMTRPRVVVVELCVSRLNILRFDEQTILEEAKNLNMEKVRSTIKQYGAVQGALYLLFLSTSAHLTRQLGMAPGGEFRRAYHEARNVHGCRIHLGDRPIHVTLHRALAALSLWQKAKLVWHLLLNRGPISAEEVERCKQKDLLEEMLEEMTGEFPPLSRVFVQERDLCLAHSMQLAAADAASEARSNGQLNEPPTVVGVVGIGHVAGISRYFEKVSESDVKKVMSIPTQTMASRVFVVSFKLSVLGLVCYGCYKVIPKNFSRFLKVVIVWYSAMEIEVEMRDDYQHEDKKLLYSPVNISGSGVDDVIFEEQFEGCACSGTCVNTNCSCIRGGTPFYYSGCGLANPDIPPNLIYECHVNCQCDFKCSNRLVQKGPHIGLSLMNAGPKGIGLWCKVDLPKGAFVCEYAGEHVHAMDGEKGHQRDSNGSAHQTSVFECGWDSEQSSSQISFDQDCLRRQHLGFPPLCWNRMDNLA</sequence>
<feature type="compositionally biased region" description="Basic and acidic residues" evidence="3">
    <location>
        <begin position="19"/>
        <end position="33"/>
    </location>
</feature>
<evidence type="ECO:0000256" key="2">
    <source>
        <dbReference type="ARBA" id="ARBA00022691"/>
    </source>
</evidence>
<name>A0A4Y7LWY2_9CRUS</name>
<protein>
    <submittedName>
        <fullName evidence="5">EOG090X0AQH</fullName>
    </submittedName>
</protein>
<feature type="domain" description="Pre-SET" evidence="4">
    <location>
        <begin position="672"/>
        <end position="732"/>
    </location>
</feature>
<dbReference type="InterPro" id="IPR046341">
    <property type="entry name" value="SET_dom_sf"/>
</dbReference>
<dbReference type="EMBL" id="LR002234">
    <property type="protein sequence ID" value="SVE71853.1"/>
    <property type="molecule type" value="mRNA"/>
</dbReference>
<dbReference type="InterPro" id="IPR007728">
    <property type="entry name" value="Pre-SET_dom"/>
</dbReference>
<dbReference type="GO" id="GO:0008270">
    <property type="term" value="F:zinc ion binding"/>
    <property type="evidence" value="ECO:0007669"/>
    <property type="project" value="InterPro"/>
</dbReference>
<feature type="region of interest" description="Disordered" evidence="3">
    <location>
        <begin position="1"/>
        <end position="34"/>
    </location>
</feature>
<dbReference type="GO" id="GO:0032259">
    <property type="term" value="P:methylation"/>
    <property type="evidence" value="ECO:0007669"/>
    <property type="project" value="UniProtKB-KW"/>
</dbReference>
<dbReference type="CDD" id="cd14726">
    <property type="entry name" value="TraB_PrgY-like"/>
    <property type="match status" value="1"/>
</dbReference>
<dbReference type="GO" id="GO:0005634">
    <property type="term" value="C:nucleus"/>
    <property type="evidence" value="ECO:0007669"/>
    <property type="project" value="InterPro"/>
</dbReference>
<feature type="compositionally biased region" description="Basic and acidic residues" evidence="3">
    <location>
        <begin position="299"/>
        <end position="310"/>
    </location>
</feature>
<dbReference type="Pfam" id="PF05033">
    <property type="entry name" value="Pre-SET"/>
    <property type="match status" value="1"/>
</dbReference>
<organism evidence="5">
    <name type="scientific">Daphnia similis</name>
    <dbReference type="NCBI Taxonomy" id="35528"/>
    <lineage>
        <taxon>Eukaryota</taxon>
        <taxon>Metazoa</taxon>
        <taxon>Ecdysozoa</taxon>
        <taxon>Arthropoda</taxon>
        <taxon>Crustacea</taxon>
        <taxon>Branchiopoda</taxon>
        <taxon>Diplostraca</taxon>
        <taxon>Cladocera</taxon>
        <taxon>Anomopoda</taxon>
        <taxon>Daphniidae</taxon>
        <taxon>Daphnia</taxon>
        <taxon>Daphnia similis group</taxon>
    </lineage>
</organism>
<keyword evidence="1" id="KW-0808">Transferase</keyword>
<feature type="region of interest" description="Disordered" evidence="3">
    <location>
        <begin position="299"/>
        <end position="318"/>
    </location>
</feature>
<evidence type="ECO:0000259" key="4">
    <source>
        <dbReference type="PROSITE" id="PS50867"/>
    </source>
</evidence>
<keyword evidence="2" id="KW-0949">S-adenosyl-L-methionine</keyword>
<dbReference type="PANTHER" id="PTHR21530:SF7">
    <property type="entry name" value="TRAB DOMAIN-CONTAINING PROTEIN"/>
    <property type="match status" value="1"/>
</dbReference>
<feature type="region of interest" description="Disordered" evidence="3">
    <location>
        <begin position="96"/>
        <end position="124"/>
    </location>
</feature>
<evidence type="ECO:0000256" key="3">
    <source>
        <dbReference type="SAM" id="MobiDB-lite"/>
    </source>
</evidence>
<gene>
    <name evidence="5" type="primary">EOG090X0AQH</name>
</gene>
<feature type="compositionally biased region" description="Polar residues" evidence="3">
    <location>
        <begin position="96"/>
        <end position="107"/>
    </location>
</feature>
<dbReference type="SUPFAM" id="SSF82199">
    <property type="entry name" value="SET domain"/>
    <property type="match status" value="1"/>
</dbReference>
<reference evidence="5" key="1">
    <citation type="submission" date="2018-08" db="EMBL/GenBank/DDBJ databases">
        <authorList>
            <person name="Cornetti L."/>
        </authorList>
    </citation>
    <scope>NUCLEOTIDE SEQUENCE</scope>
    <source>
        <strain evidence="5">CA-CBC-37</strain>
    </source>
</reference>
<dbReference type="AlphaFoldDB" id="A0A4Y7LWY2"/>